<keyword evidence="3" id="KW-1185">Reference proteome</keyword>
<dbReference type="Proteomes" id="UP000278804">
    <property type="component" value="Chromosome"/>
</dbReference>
<dbReference type="Gene3D" id="3.40.50.2000">
    <property type="entry name" value="Glycogen Phosphorylase B"/>
    <property type="match status" value="2"/>
</dbReference>
<gene>
    <name evidence="2" type="ORF">EEI45_05850</name>
</gene>
<dbReference type="RefSeq" id="WP_125164504.1">
    <property type="nucleotide sequence ID" value="NZ_CP034234.1"/>
</dbReference>
<evidence type="ECO:0000313" key="3">
    <source>
        <dbReference type="Proteomes" id="UP000278804"/>
    </source>
</evidence>
<dbReference type="PANTHER" id="PTHR12526">
    <property type="entry name" value="GLYCOSYLTRANSFERASE"/>
    <property type="match status" value="1"/>
</dbReference>
<organism evidence="2 3">
    <name type="scientific">Erysipelothrix piscisicarius</name>
    <dbReference type="NCBI Taxonomy" id="2485784"/>
    <lineage>
        <taxon>Bacteria</taxon>
        <taxon>Bacillati</taxon>
        <taxon>Bacillota</taxon>
        <taxon>Erysipelotrichia</taxon>
        <taxon>Erysipelotrichales</taxon>
        <taxon>Erysipelotrichaceae</taxon>
        <taxon>Erysipelothrix</taxon>
    </lineage>
</organism>
<name>A0A3Q8S7P2_9FIRM</name>
<dbReference type="AlphaFoldDB" id="A0A3Q8S7P2"/>
<sequence length="401" mass="45421">MKVLYLSSTNSGMHRHSIYFDLLSEFQKKGHDVTIAYAREKRLDQETEYYEQFGMHYLGIKTGNLTKNSNLIDKGIATLRIDSQFRSALKKHLGHESFDLILYSTPPITLLKTVNYLKSKNPNALCYLMLKDIFPQNAVDLGFMKANGLIHRFFAHKEKALYRMFDVIGTMSPANLKYMEIHHPSTIGRLEILPNALDINENNTAHDSISIREAYAIRDDQTILLYGGNLGAPQAIPFVIECIDRIKNDERIVFLIAGSGAKEDLITSFIKEKNISNTLFLGQLESRVYNSLVSQCDVGLIFLDHRFTIPNYPQRLLTYLEASKPVVCATDTATDIGTIAMSNEYGFGIESTDVDAWYQAIDTLVSNQDLRKKMGANGHDYLMNHYTVAHAYEIIIKHMGA</sequence>
<dbReference type="KEGG" id="eri:EEI45_05850"/>
<dbReference type="InterPro" id="IPR001296">
    <property type="entry name" value="Glyco_trans_1"/>
</dbReference>
<evidence type="ECO:0000259" key="1">
    <source>
        <dbReference type="Pfam" id="PF00534"/>
    </source>
</evidence>
<proteinExistence type="predicted"/>
<reference evidence="2 3" key="1">
    <citation type="journal article" date="2020" name="Int. J. Syst. Evol. Microbiol.">
        <title>Description of Erysipelothrix piscisicarius sp. nov., an emergent fish pathogen, and assessment of virulence using a tiger barb (Puntigrus tetrazona) infection model.</title>
        <authorList>
            <person name="Pomaranski E.K."/>
            <person name="Griffin M.J."/>
            <person name="Camus A.C."/>
            <person name="Armwood A.R."/>
            <person name="Shelley J."/>
            <person name="Waldbieser G.C."/>
            <person name="LaFrentz B.R."/>
            <person name="Garcia J.C."/>
            <person name="Yanong R."/>
            <person name="Soto E."/>
        </authorList>
    </citation>
    <scope>NUCLEOTIDE SEQUENCE [LARGE SCALE GENOMIC DNA]</scope>
    <source>
        <strain evidence="2 3">15TAL0474</strain>
    </source>
</reference>
<evidence type="ECO:0000313" key="2">
    <source>
        <dbReference type="EMBL" id="AZK44330.1"/>
    </source>
</evidence>
<keyword evidence="2" id="KW-0808">Transferase</keyword>
<accession>A0A3Q8S7P2</accession>
<dbReference type="CDD" id="cd03794">
    <property type="entry name" value="GT4_WbuB-like"/>
    <property type="match status" value="1"/>
</dbReference>
<dbReference type="GO" id="GO:0016757">
    <property type="term" value="F:glycosyltransferase activity"/>
    <property type="evidence" value="ECO:0007669"/>
    <property type="project" value="InterPro"/>
</dbReference>
<dbReference type="SUPFAM" id="SSF53756">
    <property type="entry name" value="UDP-Glycosyltransferase/glycogen phosphorylase"/>
    <property type="match status" value="1"/>
</dbReference>
<dbReference type="Pfam" id="PF00534">
    <property type="entry name" value="Glycos_transf_1"/>
    <property type="match status" value="1"/>
</dbReference>
<dbReference type="EMBL" id="CP034234">
    <property type="protein sequence ID" value="AZK44330.1"/>
    <property type="molecule type" value="Genomic_DNA"/>
</dbReference>
<feature type="domain" description="Glycosyl transferase family 1" evidence="1">
    <location>
        <begin position="210"/>
        <end position="378"/>
    </location>
</feature>
<protein>
    <submittedName>
        <fullName evidence="2">Glycosyltransferase WbuB</fullName>
    </submittedName>
</protein>